<proteinExistence type="predicted"/>
<feature type="compositionally biased region" description="Basic residues" evidence="1">
    <location>
        <begin position="37"/>
        <end position="50"/>
    </location>
</feature>
<organism evidence="2">
    <name type="scientific">Ornithodoros turicata</name>
    <dbReference type="NCBI Taxonomy" id="34597"/>
    <lineage>
        <taxon>Eukaryota</taxon>
        <taxon>Metazoa</taxon>
        <taxon>Ecdysozoa</taxon>
        <taxon>Arthropoda</taxon>
        <taxon>Chelicerata</taxon>
        <taxon>Arachnida</taxon>
        <taxon>Acari</taxon>
        <taxon>Parasitiformes</taxon>
        <taxon>Ixodida</taxon>
        <taxon>Ixodoidea</taxon>
        <taxon>Argasidae</taxon>
        <taxon>Ornithodorinae</taxon>
        <taxon>Ornithodoros</taxon>
    </lineage>
</organism>
<dbReference type="AlphaFoldDB" id="A0A2R5LD93"/>
<accession>A0A2R5LD93</accession>
<dbReference type="Pfam" id="PF15766">
    <property type="entry name" value="DUF4695"/>
    <property type="match status" value="1"/>
</dbReference>
<dbReference type="InterPro" id="IPR031521">
    <property type="entry name" value="DUF4695"/>
</dbReference>
<sequence length="139" mass="16049">MCDSAKVRKDMDATYPEHLSLLRKFSLGPEYPQPYKRQQKKDMRNRRGNRYRTQPVTFDEIKEVDEESVEDVEQPPPELASSKSHGDIRGFLKLPRDFDQSLSRRVDAVQQPPSSKQACAEGQPEDFFSWFGKGRQGSV</sequence>
<name>A0A2R5LD93_9ACAR</name>
<feature type="compositionally biased region" description="Acidic residues" evidence="1">
    <location>
        <begin position="62"/>
        <end position="73"/>
    </location>
</feature>
<dbReference type="EMBL" id="GGLE01003313">
    <property type="protein sequence ID" value="MBY07439.1"/>
    <property type="molecule type" value="Transcribed_RNA"/>
</dbReference>
<dbReference type="PANTHER" id="PTHR40250">
    <property type="entry name" value="CHROMOSOME 11 OPEN READING FRAME 96"/>
    <property type="match status" value="1"/>
</dbReference>
<feature type="region of interest" description="Disordered" evidence="1">
    <location>
        <begin position="26"/>
        <end position="87"/>
    </location>
</feature>
<evidence type="ECO:0000256" key="1">
    <source>
        <dbReference type="SAM" id="MobiDB-lite"/>
    </source>
</evidence>
<feature type="region of interest" description="Disordered" evidence="1">
    <location>
        <begin position="107"/>
        <end position="139"/>
    </location>
</feature>
<dbReference type="PANTHER" id="PTHR40250:SF1">
    <property type="entry name" value="SI:CH1073-281M9.1"/>
    <property type="match status" value="1"/>
</dbReference>
<evidence type="ECO:0000313" key="2">
    <source>
        <dbReference type="EMBL" id="MBY07439.1"/>
    </source>
</evidence>
<reference evidence="2" key="1">
    <citation type="submission" date="2018-03" db="EMBL/GenBank/DDBJ databases">
        <title>The relapsing fever spirochete Borrelia turicatae persists in the highly oxidative environment of its soft-bodied tick vector.</title>
        <authorList>
            <person name="Bourret T.J."/>
            <person name="Boyle W.K."/>
            <person name="Valenzuela J.G."/>
            <person name="Oliveira F."/>
            <person name="Lopez J.E."/>
        </authorList>
    </citation>
    <scope>NUCLEOTIDE SEQUENCE</scope>
    <source>
        <strain evidence="2">Kansas strain/isolate</strain>
        <tissue evidence="2">Salivary glands</tissue>
    </source>
</reference>
<protein>
    <submittedName>
        <fullName evidence="2">Uncharacterized protein</fullName>
    </submittedName>
</protein>